<dbReference type="HOGENOM" id="CLU_2938387_0_0_6"/>
<organism evidence="2 3">
    <name type="scientific">Pseudoxanthomonas suwonensis (strain 11-1)</name>
    <dbReference type="NCBI Taxonomy" id="743721"/>
    <lineage>
        <taxon>Bacteria</taxon>
        <taxon>Pseudomonadati</taxon>
        <taxon>Pseudomonadota</taxon>
        <taxon>Gammaproteobacteria</taxon>
        <taxon>Lysobacterales</taxon>
        <taxon>Lysobacteraceae</taxon>
        <taxon>Pseudoxanthomonas</taxon>
    </lineage>
</organism>
<keyword evidence="3" id="KW-1185">Reference proteome</keyword>
<dbReference type="AlphaFoldDB" id="E6WS48"/>
<dbReference type="KEGG" id="psu:Psesu_1147"/>
<gene>
    <name evidence="2" type="ordered locus">Psesu_1147</name>
</gene>
<reference evidence="2 3" key="1">
    <citation type="submission" date="2011-01" db="EMBL/GenBank/DDBJ databases">
        <title>Complete sequence of Pseudoxanthomonas suwonensis 11-1.</title>
        <authorList>
            <consortium name="US DOE Joint Genome Institute"/>
            <person name="Lucas S."/>
            <person name="Copeland A."/>
            <person name="Lapidus A."/>
            <person name="Cheng J.-F."/>
            <person name="Goodwin L."/>
            <person name="Pitluck S."/>
            <person name="Teshima H."/>
            <person name="Detter J.C."/>
            <person name="Han C."/>
            <person name="Tapia R."/>
            <person name="Land M."/>
            <person name="Hauser L."/>
            <person name="Kyrpides N."/>
            <person name="Ivanova N."/>
            <person name="Ovchinnikova G."/>
            <person name="Siebers A.K."/>
            <person name="Allgaier M."/>
            <person name="Thelen M.P."/>
            <person name="Hugenholtz P."/>
            <person name="Gladden J."/>
            <person name="Woyke T."/>
        </authorList>
    </citation>
    <scope>NUCLEOTIDE SEQUENCE [LARGE SCALE GENOMIC DNA]</scope>
    <source>
        <strain evidence="3">11-1</strain>
    </source>
</reference>
<name>E6WS48_PSEUU</name>
<accession>E6WS48</accession>
<dbReference type="RefSeq" id="WP_013534826.1">
    <property type="nucleotide sequence ID" value="NC_014924.1"/>
</dbReference>
<dbReference type="Proteomes" id="UP000008632">
    <property type="component" value="Chromosome"/>
</dbReference>
<evidence type="ECO:0000256" key="1">
    <source>
        <dbReference type="SAM" id="MobiDB-lite"/>
    </source>
</evidence>
<evidence type="ECO:0000313" key="2">
    <source>
        <dbReference type="EMBL" id="ADV26997.1"/>
    </source>
</evidence>
<dbReference type="EMBL" id="CP002446">
    <property type="protein sequence ID" value="ADV26997.1"/>
    <property type="molecule type" value="Genomic_DNA"/>
</dbReference>
<feature type="region of interest" description="Disordered" evidence="1">
    <location>
        <begin position="41"/>
        <end position="60"/>
    </location>
</feature>
<evidence type="ECO:0008006" key="4">
    <source>
        <dbReference type="Google" id="ProtNLM"/>
    </source>
</evidence>
<sequence>MTSTAYQAGRYARQAARGLDTCPRYGITPEARVEVAEWRRGWNDQDREMAAKRPAKRNAK</sequence>
<dbReference type="STRING" id="743721.Psesu_1147"/>
<evidence type="ECO:0000313" key="3">
    <source>
        <dbReference type="Proteomes" id="UP000008632"/>
    </source>
</evidence>
<protein>
    <recommendedName>
        <fullName evidence="4">Ribosome modulation factor</fullName>
    </recommendedName>
</protein>
<proteinExistence type="predicted"/>
<feature type="compositionally biased region" description="Basic and acidic residues" evidence="1">
    <location>
        <begin position="41"/>
        <end position="51"/>
    </location>
</feature>